<evidence type="ECO:0000256" key="1">
    <source>
        <dbReference type="SAM" id="MobiDB-lite"/>
    </source>
</evidence>
<evidence type="ECO:0000256" key="2">
    <source>
        <dbReference type="SAM" id="Phobius"/>
    </source>
</evidence>
<dbReference type="PANTHER" id="PTHR31170:SF17">
    <property type="match status" value="1"/>
</dbReference>
<sequence>MAQHIEITRLLDQTPPKDESPSRPQLLSPSPAVAASFFAFVVASHRARAIQEGREADYVIEIKTADVQNPVFDEGLSTESCTIFKVNAGLHESNPNAYRPKLISIGPYHKNNPKLRSMEKYKLRYRQRFLRRKKTIDLESCIRELEGLKDEALKCYDDIDEDFNNDSCRKFVEMLLLDGCFVVEYIREFCKMVPEGEDKIIKAAWMEVLVDRDLLLLENQLPFFILAKLHEMTTDHDVPFIEMVKYNFATSLPKVTPKFIRETDGNAKEVKHLLQVIHMCCCPSGMNASLTGNASNKLKHGKKSFNWPSQLIWTNKKQQIEEDDDIWHDRMRCATELEEAGIKFSRTGKIYRRLNKDNEEDCISLFDIKYDKELIEIPCFEVVDSTETVLRNLIAYEQHSIGVHHKYFTDYVILMDRLINSEKDVKLFRLKGIIRNRIGDDNEAASIFNRLGEGVIPSTQFYYKEACKKVVEHCEKPCSERKASFWHNYFNGPWVGLSTAAAVILLSLTVMQTVLTFISTLK</sequence>
<reference evidence="3" key="1">
    <citation type="submission" date="2025-08" db="UniProtKB">
        <authorList>
            <consortium name="RefSeq"/>
        </authorList>
    </citation>
    <scope>IDENTIFICATION</scope>
</reference>
<dbReference type="AlphaFoldDB" id="A0A1S3ZBF4"/>
<proteinExistence type="predicted"/>
<evidence type="ECO:0000313" key="3">
    <source>
        <dbReference type="RefSeq" id="XP_016461728.1"/>
    </source>
</evidence>
<feature type="region of interest" description="Disordered" evidence="1">
    <location>
        <begin position="1"/>
        <end position="28"/>
    </location>
</feature>
<keyword evidence="2" id="KW-0812">Transmembrane</keyword>
<dbReference type="RefSeq" id="XP_016461728.1">
    <property type="nucleotide sequence ID" value="XM_016606242.1"/>
</dbReference>
<organism evidence="3">
    <name type="scientific">Nicotiana tabacum</name>
    <name type="common">Common tobacco</name>
    <dbReference type="NCBI Taxonomy" id="4097"/>
    <lineage>
        <taxon>Eukaryota</taxon>
        <taxon>Viridiplantae</taxon>
        <taxon>Streptophyta</taxon>
        <taxon>Embryophyta</taxon>
        <taxon>Tracheophyta</taxon>
        <taxon>Spermatophyta</taxon>
        <taxon>Magnoliopsida</taxon>
        <taxon>eudicotyledons</taxon>
        <taxon>Gunneridae</taxon>
        <taxon>Pentapetalae</taxon>
        <taxon>asterids</taxon>
        <taxon>lamiids</taxon>
        <taxon>Solanales</taxon>
        <taxon>Solanaceae</taxon>
        <taxon>Nicotianoideae</taxon>
        <taxon>Nicotianeae</taxon>
        <taxon>Nicotiana</taxon>
    </lineage>
</organism>
<feature type="transmembrane region" description="Helical" evidence="2">
    <location>
        <begin position="494"/>
        <end position="518"/>
    </location>
</feature>
<dbReference type="Pfam" id="PF03140">
    <property type="entry name" value="DUF247"/>
    <property type="match status" value="1"/>
</dbReference>
<keyword evidence="2" id="KW-0472">Membrane</keyword>
<protein>
    <submittedName>
        <fullName evidence="3">UPF0481 protein At3g47200-like</fullName>
    </submittedName>
</protein>
<dbReference type="PANTHER" id="PTHR31170">
    <property type="entry name" value="BNAC04G53230D PROTEIN"/>
    <property type="match status" value="1"/>
</dbReference>
<keyword evidence="2" id="KW-1133">Transmembrane helix</keyword>
<dbReference type="InterPro" id="IPR004158">
    <property type="entry name" value="DUF247_pln"/>
</dbReference>
<accession>A0A1S3ZBF4</accession>
<dbReference type="STRING" id="4097.A0A1S3ZBF4"/>
<dbReference type="KEGG" id="nta:107785023"/>
<dbReference type="PaxDb" id="4097-A0A1S3ZBF4"/>
<dbReference type="OrthoDB" id="836179at2759"/>
<name>A0A1S3ZBF4_TOBAC</name>
<gene>
    <name evidence="3" type="primary">LOC107785023</name>
</gene>